<dbReference type="InterPro" id="IPR050131">
    <property type="entry name" value="Peptidase_S8_subtilisin-like"/>
</dbReference>
<gene>
    <name evidence="9" type="ORF">MBAV_004900</name>
</gene>
<organism evidence="9 10">
    <name type="scientific">Candidatus Magnetobacterium bavaricum</name>
    <dbReference type="NCBI Taxonomy" id="29290"/>
    <lineage>
        <taxon>Bacteria</taxon>
        <taxon>Pseudomonadati</taxon>
        <taxon>Nitrospirota</taxon>
        <taxon>Thermodesulfovibrionia</taxon>
        <taxon>Thermodesulfovibrionales</taxon>
        <taxon>Candidatus Magnetobacteriaceae</taxon>
        <taxon>Candidatus Magnetobacterium</taxon>
    </lineage>
</organism>
<dbReference type="InterPro" id="IPR036852">
    <property type="entry name" value="Peptidase_S8/S53_dom_sf"/>
</dbReference>
<feature type="domain" description="PatG" evidence="7">
    <location>
        <begin position="369"/>
        <end position="467"/>
    </location>
</feature>
<feature type="active site" description="Charge relay system" evidence="5">
    <location>
        <position position="237"/>
    </location>
</feature>
<evidence type="ECO:0000259" key="7">
    <source>
        <dbReference type="Pfam" id="PF18047"/>
    </source>
</evidence>
<comment type="similarity">
    <text evidence="1 5">Belongs to the peptidase S8 family.</text>
</comment>
<dbReference type="PRINTS" id="PR00723">
    <property type="entry name" value="SUBTILISIN"/>
</dbReference>
<dbReference type="Pfam" id="PF00082">
    <property type="entry name" value="Peptidase_S8"/>
    <property type="match status" value="1"/>
</dbReference>
<dbReference type="PANTHER" id="PTHR43806">
    <property type="entry name" value="PEPTIDASE S8"/>
    <property type="match status" value="1"/>
</dbReference>
<dbReference type="Pfam" id="PF18047">
    <property type="entry name" value="PatG_D"/>
    <property type="match status" value="1"/>
</dbReference>
<name>A0A0F3GM62_9BACT</name>
<keyword evidence="3 5" id="KW-0378">Hydrolase</keyword>
<dbReference type="Pfam" id="PF18065">
    <property type="entry name" value="PatG_C"/>
    <property type="match status" value="1"/>
</dbReference>
<evidence type="ECO:0000259" key="8">
    <source>
        <dbReference type="Pfam" id="PF18065"/>
    </source>
</evidence>
<dbReference type="SUPFAM" id="SSF52743">
    <property type="entry name" value="Subtilisin-like"/>
    <property type="match status" value="1"/>
</dbReference>
<evidence type="ECO:0000259" key="6">
    <source>
        <dbReference type="Pfam" id="PF00082"/>
    </source>
</evidence>
<evidence type="ECO:0000256" key="4">
    <source>
        <dbReference type="ARBA" id="ARBA00022825"/>
    </source>
</evidence>
<comment type="caution">
    <text evidence="9">The sequence shown here is derived from an EMBL/GenBank/DDBJ whole genome shotgun (WGS) entry which is preliminary data.</text>
</comment>
<dbReference type="EMBL" id="LACI01002121">
    <property type="protein sequence ID" value="KJU82907.1"/>
    <property type="molecule type" value="Genomic_DNA"/>
</dbReference>
<keyword evidence="10" id="KW-1185">Reference proteome</keyword>
<feature type="active site" description="Charge relay system" evidence="5">
    <location>
        <position position="71"/>
    </location>
</feature>
<dbReference type="GO" id="GO:0004252">
    <property type="term" value="F:serine-type endopeptidase activity"/>
    <property type="evidence" value="ECO:0007669"/>
    <property type="project" value="UniProtKB-UniRule"/>
</dbReference>
<dbReference type="InterPro" id="IPR040483">
    <property type="entry name" value="PatG_dom"/>
</dbReference>
<dbReference type="InterPro" id="IPR015500">
    <property type="entry name" value="Peptidase_S8_subtilisin-rel"/>
</dbReference>
<evidence type="ECO:0000256" key="5">
    <source>
        <dbReference type="PROSITE-ProRule" id="PRU01240"/>
    </source>
</evidence>
<evidence type="ECO:0000256" key="3">
    <source>
        <dbReference type="ARBA" id="ARBA00022801"/>
    </source>
</evidence>
<dbReference type="PROSITE" id="PS51892">
    <property type="entry name" value="SUBTILASE"/>
    <property type="match status" value="1"/>
</dbReference>
<keyword evidence="2 5" id="KW-0645">Protease</keyword>
<evidence type="ECO:0000313" key="9">
    <source>
        <dbReference type="EMBL" id="KJU82907.1"/>
    </source>
</evidence>
<accession>A0A0F3GM62</accession>
<feature type="domain" description="PatG C-terminal" evidence="8">
    <location>
        <begin position="499"/>
        <end position="608"/>
    </location>
</feature>
<dbReference type="AlphaFoldDB" id="A0A0F3GM62"/>
<reference evidence="9 10" key="1">
    <citation type="submission" date="2015-02" db="EMBL/GenBank/DDBJ databases">
        <title>Single-cell genomics of uncultivated deep-branching MTB reveals a conserved set of magnetosome genes.</title>
        <authorList>
            <person name="Kolinko S."/>
            <person name="Richter M."/>
            <person name="Glockner F.O."/>
            <person name="Brachmann A."/>
            <person name="Schuler D."/>
        </authorList>
    </citation>
    <scope>NUCLEOTIDE SEQUENCE [LARGE SCALE GENOMIC DNA]</scope>
    <source>
        <strain evidence="9">TM-1</strain>
    </source>
</reference>
<sequence length="614" mass="65265">MTGGKELVSPLRLIRLESLMTRTQGTPDVTVGIIDGPVEVNHPDFRGVNIRSLSGSNSGVCKVSDSAACMHGTFVAGIICSQRGSQAPAICPGCAIVLRPIFREESLSSNGVVSSTPSELVRAIIEVVDAGARVINLSVGLIGVALNVHHTLQEALDYAGRAGAIVVVAAGNQGTMTASPLINHPCVIPVAACDDNGRISGGSNISPSIGRYGLMAPGVGITSASATDGYATLSGTSFAAAFVTGAIALLMSEFPGVGAAEIRRALLTSSPRRRMITPPCLDVEAAWNILKATHNKSINNRRYSVMSAEIQSEGLTQDVRVSQEGILTGAGDTEGLSAVAAIPAQQSSPTASVSCAPQGCDSAGQQWSFIFALGSVDVRFPNMGVEKEFHQIAAAQDVGGVTSKEVRYNVLKANRHLAKEVCWVLQIEGIDTYILLPSDPFYLDMLVDCIHPLDSRAEMDIDVVIGLKGPIAPPEMCSGLSLPIVAVNNIYQCDIQKFSDRATKDTIKKIMAMADNAGEMDAHRAVNYLAVRCDNMYALVSKKCGSDKDGGYLLEGIDVKPSRLGAARKILNVIFAFYHKSDGYREKYYIRVDVNDKYPFTVGELSEYYENRGA</sequence>
<feature type="active site" description="Charge relay system" evidence="5">
    <location>
        <position position="35"/>
    </location>
</feature>
<dbReference type="Proteomes" id="UP000033423">
    <property type="component" value="Unassembled WGS sequence"/>
</dbReference>
<dbReference type="GO" id="GO:0006508">
    <property type="term" value="P:proteolysis"/>
    <property type="evidence" value="ECO:0007669"/>
    <property type="project" value="UniProtKB-KW"/>
</dbReference>
<protein>
    <submittedName>
        <fullName evidence="9">Subtilisin-like protein</fullName>
    </submittedName>
</protein>
<evidence type="ECO:0000256" key="1">
    <source>
        <dbReference type="ARBA" id="ARBA00011073"/>
    </source>
</evidence>
<dbReference type="InterPro" id="IPR040636">
    <property type="entry name" value="PatG_C"/>
</dbReference>
<feature type="domain" description="Peptidase S8/S53" evidence="6">
    <location>
        <begin position="28"/>
        <end position="270"/>
    </location>
</feature>
<dbReference type="Gene3D" id="3.40.50.200">
    <property type="entry name" value="Peptidase S8/S53 domain"/>
    <property type="match status" value="1"/>
</dbReference>
<dbReference type="InterPro" id="IPR000209">
    <property type="entry name" value="Peptidase_S8/S53_dom"/>
</dbReference>
<keyword evidence="4 5" id="KW-0720">Serine protease</keyword>
<proteinExistence type="inferred from homology"/>
<evidence type="ECO:0000313" key="10">
    <source>
        <dbReference type="Proteomes" id="UP000033423"/>
    </source>
</evidence>
<evidence type="ECO:0000256" key="2">
    <source>
        <dbReference type="ARBA" id="ARBA00022670"/>
    </source>
</evidence>
<dbReference type="PANTHER" id="PTHR43806:SF11">
    <property type="entry name" value="CEREVISIN-RELATED"/>
    <property type="match status" value="1"/>
</dbReference>